<dbReference type="InterPro" id="IPR036259">
    <property type="entry name" value="MFS_trans_sf"/>
</dbReference>
<dbReference type="SUPFAM" id="SSF103473">
    <property type="entry name" value="MFS general substrate transporter"/>
    <property type="match status" value="1"/>
</dbReference>
<evidence type="ECO:0000259" key="15">
    <source>
        <dbReference type="PROSITE" id="PS50850"/>
    </source>
</evidence>
<dbReference type="PROSITE" id="PS00216">
    <property type="entry name" value="SUGAR_TRANSPORT_1"/>
    <property type="match status" value="1"/>
</dbReference>
<gene>
    <name evidence="16" type="ORF">BSTOLATCC_MIC36302</name>
</gene>
<keyword evidence="17" id="KW-1185">Reference proteome</keyword>
<accession>A0AAU9JFU8</accession>
<evidence type="ECO:0000256" key="2">
    <source>
        <dbReference type="ARBA" id="ARBA00010992"/>
    </source>
</evidence>
<feature type="transmembrane region" description="Helical" evidence="14">
    <location>
        <begin position="106"/>
        <end position="126"/>
    </location>
</feature>
<comment type="subcellular location">
    <subcellularLocation>
        <location evidence="1">Membrane</location>
        <topology evidence="1">Multi-pass membrane protein</topology>
    </subcellularLocation>
</comment>
<reference evidence="16" key="1">
    <citation type="submission" date="2021-09" db="EMBL/GenBank/DDBJ databases">
        <authorList>
            <consortium name="AG Swart"/>
            <person name="Singh M."/>
            <person name="Singh A."/>
            <person name="Seah K."/>
            <person name="Emmerich C."/>
        </authorList>
    </citation>
    <scope>NUCLEOTIDE SEQUENCE</scope>
    <source>
        <strain evidence="16">ATCC30299</strain>
    </source>
</reference>
<dbReference type="PANTHER" id="PTHR48022">
    <property type="entry name" value="PLASTIDIC GLUCOSE TRANSPORTER 4"/>
    <property type="match status" value="1"/>
</dbReference>
<evidence type="ECO:0000256" key="4">
    <source>
        <dbReference type="ARBA" id="ARBA00022692"/>
    </source>
</evidence>
<comment type="subunit">
    <text evidence="3">Homodimer.</text>
</comment>
<evidence type="ECO:0000256" key="6">
    <source>
        <dbReference type="ARBA" id="ARBA00023136"/>
    </source>
</evidence>
<dbReference type="EMBL" id="CAJZBQ010000036">
    <property type="protein sequence ID" value="CAG9324516.1"/>
    <property type="molecule type" value="Genomic_DNA"/>
</dbReference>
<protein>
    <recommendedName>
        <fullName evidence="13">Hexose transporter 1</fullName>
    </recommendedName>
</protein>
<comment type="catalytic activity">
    <reaction evidence="7">
        <text>D-galactose(in) = D-galactose(out)</text>
        <dbReference type="Rhea" id="RHEA:34915"/>
        <dbReference type="ChEBI" id="CHEBI:4139"/>
    </reaction>
    <physiologicalReaction direction="right-to-left" evidence="7">
        <dbReference type="Rhea" id="RHEA:34917"/>
    </physiologicalReaction>
</comment>
<feature type="transmembrane region" description="Helical" evidence="14">
    <location>
        <begin position="272"/>
        <end position="296"/>
    </location>
</feature>
<dbReference type="AlphaFoldDB" id="A0AAU9JFU8"/>
<organism evidence="16 17">
    <name type="scientific">Blepharisma stoltei</name>
    <dbReference type="NCBI Taxonomy" id="1481888"/>
    <lineage>
        <taxon>Eukaryota</taxon>
        <taxon>Sar</taxon>
        <taxon>Alveolata</taxon>
        <taxon>Ciliophora</taxon>
        <taxon>Postciliodesmatophora</taxon>
        <taxon>Heterotrichea</taxon>
        <taxon>Heterotrichida</taxon>
        <taxon>Blepharismidae</taxon>
        <taxon>Blepharisma</taxon>
    </lineage>
</organism>
<dbReference type="Pfam" id="PF00083">
    <property type="entry name" value="Sugar_tr"/>
    <property type="match status" value="1"/>
</dbReference>
<evidence type="ECO:0000313" key="16">
    <source>
        <dbReference type="EMBL" id="CAG9324516.1"/>
    </source>
</evidence>
<evidence type="ECO:0000256" key="14">
    <source>
        <dbReference type="SAM" id="Phobius"/>
    </source>
</evidence>
<comment type="caution">
    <text evidence="16">The sequence shown here is derived from an EMBL/GenBank/DDBJ whole genome shotgun (WGS) entry which is preliminary data.</text>
</comment>
<dbReference type="Gene3D" id="1.20.1250.20">
    <property type="entry name" value="MFS general substrate transporter like domains"/>
    <property type="match status" value="1"/>
</dbReference>
<feature type="transmembrane region" description="Helical" evidence="14">
    <location>
        <begin position="308"/>
        <end position="327"/>
    </location>
</feature>
<keyword evidence="5 14" id="KW-1133">Transmembrane helix</keyword>
<evidence type="ECO:0000256" key="9">
    <source>
        <dbReference type="ARBA" id="ARBA00044656"/>
    </source>
</evidence>
<feature type="domain" description="Major facilitator superfamily (MFS) profile" evidence="15">
    <location>
        <begin position="12"/>
        <end position="450"/>
    </location>
</feature>
<sequence length="468" mass="52186">MTKYISARIWILSIHITLGSFLTGFNQGVFNTCQENVASTLNWGDNKNLWIALFSAMNPFGSIFGGLLAGPIASNYGRRGAIIFFSIVAIIGCLITIIPTTPTFGIGRFISGIISGAFLTIPPLYISEISPPDMSGKVGCLCQTNFALGIATSFALGLPLPTGDYSNNSFNYWWMFMFGFQLIIEAYLIFVFLFVYKHDTPYWLIEKKRENEAMTALKYVYTEEGIDEVAKCLFVDKELKSESEASLLNKTEVTPSYKELIYNRRYYKMLRLGCMMTLLLPWTGAASIVFYSTFLFDKIGGGTFMPRIYTLIIGVVNWLCVLLSLPFIDKWGRKPMMKLGVSGIIIDLVLLGIFSGIDSLSIVLPVIFTIIFLVLWAFSAGPILWLYCGEVMNDKGISIAISVCTASILILVLTFPYMVTSLSASVTFFIYAGITVGTLIYIWIDMIETKGLTKQQIIKLVVKDNQIK</sequence>
<feature type="transmembrane region" description="Helical" evidence="14">
    <location>
        <begin position="425"/>
        <end position="444"/>
    </location>
</feature>
<feature type="transmembrane region" description="Helical" evidence="14">
    <location>
        <begin position="138"/>
        <end position="160"/>
    </location>
</feature>
<comment type="catalytic activity">
    <reaction evidence="11">
        <text>D-glucosamine(out) = D-glucosamine(in)</text>
        <dbReference type="Rhea" id="RHEA:78423"/>
        <dbReference type="ChEBI" id="CHEBI:58723"/>
    </reaction>
    <physiologicalReaction direction="left-to-right" evidence="11">
        <dbReference type="Rhea" id="RHEA:78424"/>
    </physiologicalReaction>
</comment>
<dbReference type="PROSITE" id="PS50850">
    <property type="entry name" value="MFS"/>
    <property type="match status" value="1"/>
</dbReference>
<dbReference type="InterPro" id="IPR005828">
    <property type="entry name" value="MFS_sugar_transport-like"/>
</dbReference>
<dbReference type="Proteomes" id="UP001162131">
    <property type="component" value="Unassembled WGS sequence"/>
</dbReference>
<dbReference type="PANTHER" id="PTHR48022:SF2">
    <property type="entry name" value="PLASTIDIC GLUCOSE TRANSPORTER 4"/>
    <property type="match status" value="1"/>
</dbReference>
<comment type="catalytic activity">
    <reaction evidence="10">
        <text>D-mannose(out) = D-mannose(in)</text>
        <dbReference type="Rhea" id="RHEA:78391"/>
        <dbReference type="ChEBI" id="CHEBI:4208"/>
    </reaction>
    <physiologicalReaction direction="left-to-right" evidence="10">
        <dbReference type="Rhea" id="RHEA:78392"/>
    </physiologicalReaction>
</comment>
<dbReference type="GO" id="GO:0016020">
    <property type="term" value="C:membrane"/>
    <property type="evidence" value="ECO:0007669"/>
    <property type="project" value="UniProtKB-SubCell"/>
</dbReference>
<evidence type="ECO:0000313" key="17">
    <source>
        <dbReference type="Proteomes" id="UP001162131"/>
    </source>
</evidence>
<evidence type="ECO:0000256" key="3">
    <source>
        <dbReference type="ARBA" id="ARBA00011738"/>
    </source>
</evidence>
<dbReference type="PRINTS" id="PR00171">
    <property type="entry name" value="SUGRTRNSPORT"/>
</dbReference>
<keyword evidence="6 14" id="KW-0472">Membrane</keyword>
<dbReference type="InterPro" id="IPR020846">
    <property type="entry name" value="MFS_dom"/>
</dbReference>
<comment type="similarity">
    <text evidence="2">Belongs to the major facilitator superfamily. Sugar transporter (TC 2.A.1.1) family.</text>
</comment>
<evidence type="ECO:0000256" key="1">
    <source>
        <dbReference type="ARBA" id="ARBA00004141"/>
    </source>
</evidence>
<feature type="transmembrane region" description="Helical" evidence="14">
    <location>
        <begin position="49"/>
        <end position="69"/>
    </location>
</feature>
<comment type="catalytic activity">
    <reaction evidence="9">
        <text>D-xylose(out) = D-xylose(in)</text>
        <dbReference type="Rhea" id="RHEA:78427"/>
        <dbReference type="ChEBI" id="CHEBI:53455"/>
    </reaction>
    <physiologicalReaction direction="left-to-right" evidence="9">
        <dbReference type="Rhea" id="RHEA:78428"/>
    </physiologicalReaction>
</comment>
<evidence type="ECO:0000256" key="13">
    <source>
        <dbReference type="ARBA" id="ARBA00044780"/>
    </source>
</evidence>
<evidence type="ECO:0000256" key="11">
    <source>
        <dbReference type="ARBA" id="ARBA00044668"/>
    </source>
</evidence>
<evidence type="ECO:0000256" key="7">
    <source>
        <dbReference type="ARBA" id="ARBA00044637"/>
    </source>
</evidence>
<name>A0AAU9JFU8_9CILI</name>
<comment type="catalytic activity">
    <reaction evidence="8">
        <text>D-glucose(out) = D-glucose(in)</text>
        <dbReference type="Rhea" id="RHEA:60376"/>
        <dbReference type="ChEBI" id="CHEBI:4167"/>
    </reaction>
    <physiologicalReaction direction="left-to-right" evidence="8">
        <dbReference type="Rhea" id="RHEA:60377"/>
    </physiologicalReaction>
</comment>
<feature type="transmembrane region" description="Helical" evidence="14">
    <location>
        <begin position="172"/>
        <end position="196"/>
    </location>
</feature>
<feature type="transmembrane region" description="Helical" evidence="14">
    <location>
        <begin position="399"/>
        <end position="419"/>
    </location>
</feature>
<evidence type="ECO:0000256" key="12">
    <source>
        <dbReference type="ARBA" id="ARBA00044710"/>
    </source>
</evidence>
<feature type="transmembrane region" description="Helical" evidence="14">
    <location>
        <begin position="363"/>
        <end position="387"/>
    </location>
</feature>
<evidence type="ECO:0000256" key="8">
    <source>
        <dbReference type="ARBA" id="ARBA00044648"/>
    </source>
</evidence>
<feature type="transmembrane region" description="Helical" evidence="14">
    <location>
        <begin position="81"/>
        <end position="100"/>
    </location>
</feature>
<proteinExistence type="inferred from homology"/>
<feature type="transmembrane region" description="Helical" evidence="14">
    <location>
        <begin position="339"/>
        <end position="357"/>
    </location>
</feature>
<keyword evidence="4 14" id="KW-0812">Transmembrane</keyword>
<dbReference type="InterPro" id="IPR003663">
    <property type="entry name" value="Sugar/inositol_transpt"/>
</dbReference>
<dbReference type="GO" id="GO:0005351">
    <property type="term" value="F:carbohydrate:proton symporter activity"/>
    <property type="evidence" value="ECO:0007669"/>
    <property type="project" value="TreeGrafter"/>
</dbReference>
<evidence type="ECO:0000256" key="10">
    <source>
        <dbReference type="ARBA" id="ARBA00044662"/>
    </source>
</evidence>
<dbReference type="InterPro" id="IPR005829">
    <property type="entry name" value="Sugar_transporter_CS"/>
</dbReference>
<feature type="transmembrane region" description="Helical" evidence="14">
    <location>
        <begin position="9"/>
        <end position="29"/>
    </location>
</feature>
<dbReference type="InterPro" id="IPR050360">
    <property type="entry name" value="MFS_Sugar_Transporters"/>
</dbReference>
<evidence type="ECO:0000256" key="5">
    <source>
        <dbReference type="ARBA" id="ARBA00022989"/>
    </source>
</evidence>
<comment type="catalytic activity">
    <reaction evidence="12">
        <text>D-fructose(out) = D-fructose(in)</text>
        <dbReference type="Rhea" id="RHEA:60372"/>
        <dbReference type="ChEBI" id="CHEBI:37721"/>
    </reaction>
    <physiologicalReaction direction="left-to-right" evidence="12">
        <dbReference type="Rhea" id="RHEA:60373"/>
    </physiologicalReaction>
</comment>